<feature type="transmembrane region" description="Helical" evidence="1">
    <location>
        <begin position="31"/>
        <end position="52"/>
    </location>
</feature>
<evidence type="ECO:0000256" key="1">
    <source>
        <dbReference type="SAM" id="Phobius"/>
    </source>
</evidence>
<dbReference type="EMBL" id="CP015220">
    <property type="protein sequence ID" value="AMY22537.1"/>
    <property type="molecule type" value="Genomic_DNA"/>
</dbReference>
<reference evidence="3" key="2">
    <citation type="submission" date="2016-04" db="EMBL/GenBank/DDBJ databases">
        <title>Complete Genome and Plasmid Sequences for Rhodococcus fascians D188 and Draft Sequences for Rhodococcus spp. Isolates PBTS 1 and PBTS 2.</title>
        <authorList>
            <person name="Stamer R."/>
            <person name="Vereecke D."/>
            <person name="Zhang Y."/>
            <person name="Schilkey F."/>
            <person name="Devitt N."/>
            <person name="Randall J."/>
        </authorList>
    </citation>
    <scope>NUCLEOTIDE SEQUENCE [LARGE SCALE GENOMIC DNA]</scope>
    <source>
        <strain evidence="3">PBTS2</strain>
    </source>
</reference>
<proteinExistence type="predicted"/>
<evidence type="ECO:0000313" key="3">
    <source>
        <dbReference type="Proteomes" id="UP000076038"/>
    </source>
</evidence>
<accession>A0A260U100</accession>
<dbReference type="OrthoDB" id="4481793at2"/>
<reference evidence="2 3" key="1">
    <citation type="journal article" date="2016" name="Genome Announc.">
        <title>Complete Genome and Plasmid Sequences for Rhodococcus fascians D188 and Draft Sequences for Rhodococcus Isolates PBTS 1 and PBTS 2.</title>
        <authorList>
            <person name="Stamler R.A."/>
            <person name="Vereecke D."/>
            <person name="Zhang Y."/>
            <person name="Schilkey F."/>
            <person name="Devitt N."/>
            <person name="Randall J.J."/>
        </authorList>
    </citation>
    <scope>NUCLEOTIDE SEQUENCE [LARGE SCALE GENOMIC DNA]</scope>
    <source>
        <strain evidence="2 3">PBTS2</strain>
    </source>
</reference>
<protein>
    <submittedName>
        <fullName evidence="2">Uncharacterized protein</fullName>
    </submittedName>
</protein>
<keyword evidence="1" id="KW-0472">Membrane</keyword>
<gene>
    <name evidence="2" type="ORF">A3Q41_01226</name>
</gene>
<dbReference type="KEGG" id="rhs:A3Q41_01226"/>
<dbReference type="AlphaFoldDB" id="A0A143QJL3"/>
<accession>A0A143QJL3</accession>
<evidence type="ECO:0000313" key="2">
    <source>
        <dbReference type="EMBL" id="AMY22537.1"/>
    </source>
</evidence>
<keyword evidence="1" id="KW-1133">Transmembrane helix</keyword>
<sequence>MNATTRAILSPVVGAIVALAIIWGVGGDIPIWRAASMVLVGAGVVFGLNFAWEANPWTENPTSDEHEQVTAR</sequence>
<keyword evidence="3" id="KW-1185">Reference proteome</keyword>
<feature type="transmembrane region" description="Helical" evidence="1">
    <location>
        <begin position="7"/>
        <end position="25"/>
    </location>
</feature>
<organism evidence="2 3">
    <name type="scientific">Rhodococcoides fascians</name>
    <name type="common">Rhodococcus fascians</name>
    <dbReference type="NCBI Taxonomy" id="1828"/>
    <lineage>
        <taxon>Bacteria</taxon>
        <taxon>Bacillati</taxon>
        <taxon>Actinomycetota</taxon>
        <taxon>Actinomycetes</taxon>
        <taxon>Mycobacteriales</taxon>
        <taxon>Nocardiaceae</taxon>
        <taxon>Rhodococcoides</taxon>
    </lineage>
</organism>
<dbReference type="RefSeq" id="WP_048317085.1">
    <property type="nucleotide sequence ID" value="NZ_CP015220.1"/>
</dbReference>
<dbReference type="Proteomes" id="UP000076038">
    <property type="component" value="Chromosome"/>
</dbReference>
<name>A0A143QJL3_RHOFA</name>
<keyword evidence="1" id="KW-0812">Transmembrane</keyword>
<dbReference type="PATRIC" id="fig|1653479.3.peg.1242"/>